<name>A0A655ASF2_MYCTX</name>
<sequence length="78" mass="8418">MPGLQIDRQSMGVDVVGQDQYRHDSPPPACPAPISGAPNTSSPYFRADAYRTATLGPAQGHQSVRFQDPGYRIVHGQP</sequence>
<dbReference type="Proteomes" id="UP000050164">
    <property type="component" value="Unassembled WGS sequence"/>
</dbReference>
<accession>A0A655ASF2</accession>
<protein>
    <submittedName>
        <fullName evidence="2">Uncharacterized protein</fullName>
    </submittedName>
</protein>
<organism evidence="2 3">
    <name type="scientific">Mycobacterium tuberculosis</name>
    <dbReference type="NCBI Taxonomy" id="1773"/>
    <lineage>
        <taxon>Bacteria</taxon>
        <taxon>Bacillati</taxon>
        <taxon>Actinomycetota</taxon>
        <taxon>Actinomycetes</taxon>
        <taxon>Mycobacteriales</taxon>
        <taxon>Mycobacteriaceae</taxon>
        <taxon>Mycobacterium</taxon>
        <taxon>Mycobacterium tuberculosis complex</taxon>
    </lineage>
</organism>
<feature type="region of interest" description="Disordered" evidence="1">
    <location>
        <begin position="18"/>
        <end position="42"/>
    </location>
</feature>
<gene>
    <name evidence="2" type="ORF">ERS027659_05008</name>
</gene>
<dbReference type="AlphaFoldDB" id="A0A655ASF2"/>
<evidence type="ECO:0000256" key="1">
    <source>
        <dbReference type="SAM" id="MobiDB-lite"/>
    </source>
</evidence>
<reference evidence="2 3" key="1">
    <citation type="submission" date="2015-03" db="EMBL/GenBank/DDBJ databases">
        <authorList>
            <consortium name="Pathogen Informatics"/>
        </authorList>
    </citation>
    <scope>NUCLEOTIDE SEQUENCE [LARGE SCALE GENOMIC DNA]</scope>
    <source>
        <strain evidence="2 3">Bir 185</strain>
    </source>
</reference>
<evidence type="ECO:0000313" key="3">
    <source>
        <dbReference type="Proteomes" id="UP000050164"/>
    </source>
</evidence>
<evidence type="ECO:0000313" key="2">
    <source>
        <dbReference type="EMBL" id="CKU02831.1"/>
    </source>
</evidence>
<proteinExistence type="predicted"/>
<dbReference type="EMBL" id="CNFT01002175">
    <property type="protein sequence ID" value="CKU02831.1"/>
    <property type="molecule type" value="Genomic_DNA"/>
</dbReference>